<dbReference type="SUPFAM" id="SSF160631">
    <property type="entry name" value="SMI1/KNR4-like"/>
    <property type="match status" value="1"/>
</dbReference>
<dbReference type="Gene3D" id="3.40.1580.10">
    <property type="entry name" value="SMI1/KNR4-like"/>
    <property type="match status" value="1"/>
</dbReference>
<dbReference type="AlphaFoldDB" id="A0A1H0TXT0"/>
<reference evidence="2" key="1">
    <citation type="submission" date="2016-10" db="EMBL/GenBank/DDBJ databases">
        <authorList>
            <person name="Varghese N."/>
            <person name="Submissions S."/>
        </authorList>
    </citation>
    <scope>NUCLEOTIDE SEQUENCE [LARGE SCALE GENOMIC DNA]</scope>
    <source>
        <strain evidence="2">IBRC-M10078</strain>
    </source>
</reference>
<evidence type="ECO:0000313" key="2">
    <source>
        <dbReference type="Proteomes" id="UP000199159"/>
    </source>
</evidence>
<evidence type="ECO:0000313" key="1">
    <source>
        <dbReference type="EMBL" id="SDP58691.1"/>
    </source>
</evidence>
<dbReference type="InterPro" id="IPR037883">
    <property type="entry name" value="Knr4/Smi1-like_sf"/>
</dbReference>
<evidence type="ECO:0008006" key="3">
    <source>
        <dbReference type="Google" id="ProtNLM"/>
    </source>
</evidence>
<dbReference type="RefSeq" id="WP_090853024.1">
    <property type="nucleotide sequence ID" value="NZ_FNJU01000004.1"/>
</dbReference>
<proteinExistence type="predicted"/>
<sequence>MRSDLLDVVNSFPFNEVSIGYRLVTIFTADELKEAQIGYSIDINGQSLTGTGDGDWYPSWLVIGNEDETGDPIFIDADDDQFPVYTAMHGEDDWEPDEIAVSLNSFISALCYIKELSVGRENPVALEKNPIPTDEQERILKIISETNKNIEMDFWETWLENE</sequence>
<name>A0A1H0TXT0_9BACI</name>
<organism evidence="1 2">
    <name type="scientific">Litchfieldia salsa</name>
    <dbReference type="NCBI Taxonomy" id="930152"/>
    <lineage>
        <taxon>Bacteria</taxon>
        <taxon>Bacillati</taxon>
        <taxon>Bacillota</taxon>
        <taxon>Bacilli</taxon>
        <taxon>Bacillales</taxon>
        <taxon>Bacillaceae</taxon>
        <taxon>Litchfieldia</taxon>
    </lineage>
</organism>
<gene>
    <name evidence="1" type="ORF">SAMN05216565_10410</name>
</gene>
<keyword evidence="2" id="KW-1185">Reference proteome</keyword>
<dbReference type="OrthoDB" id="8444591at2"/>
<dbReference type="EMBL" id="FNJU01000004">
    <property type="protein sequence ID" value="SDP58691.1"/>
    <property type="molecule type" value="Genomic_DNA"/>
</dbReference>
<dbReference type="Proteomes" id="UP000199159">
    <property type="component" value="Unassembled WGS sequence"/>
</dbReference>
<protein>
    <recommendedName>
        <fullName evidence="3">SUKH superfamily protein</fullName>
    </recommendedName>
</protein>
<accession>A0A1H0TXT0</accession>
<dbReference type="STRING" id="930152.SAMN05216565_10410"/>